<dbReference type="AlphaFoldDB" id="A0A8H6RMC3"/>
<protein>
    <submittedName>
        <fullName evidence="1">Uncharacterized protein</fullName>
    </submittedName>
</protein>
<dbReference type="OrthoDB" id="3650808at2759"/>
<name>A0A8H6RMC3_9PEZI</name>
<organism evidence="1 2">
    <name type="scientific">Pseudocercospora fuligena</name>
    <dbReference type="NCBI Taxonomy" id="685502"/>
    <lineage>
        <taxon>Eukaryota</taxon>
        <taxon>Fungi</taxon>
        <taxon>Dikarya</taxon>
        <taxon>Ascomycota</taxon>
        <taxon>Pezizomycotina</taxon>
        <taxon>Dothideomycetes</taxon>
        <taxon>Dothideomycetidae</taxon>
        <taxon>Mycosphaerellales</taxon>
        <taxon>Mycosphaerellaceae</taxon>
        <taxon>Pseudocercospora</taxon>
    </lineage>
</organism>
<dbReference type="Proteomes" id="UP000660729">
    <property type="component" value="Unassembled WGS sequence"/>
</dbReference>
<evidence type="ECO:0000313" key="2">
    <source>
        <dbReference type="Proteomes" id="UP000660729"/>
    </source>
</evidence>
<gene>
    <name evidence="1" type="ORF">HII31_05228</name>
</gene>
<sequence>MTTCSVVSRRDIFPFFSLPREIRDQIYQEPALIDEQNTIDFADRDCQPWMLNTAGQPLPLHISLTLTDSDDLEIRTYTKKPNLMTICKQFHDEYNDAIEVACSKLVITDKFAHGDAGDVELPSWTKNCTKVQFNLSLFGDLDFYSPDVLVNQTMRQLPRASELHIRVNFTPTALDCMLPLTMEQIRNFLNKDLLPIDGLKTLDVYSVEEPIAWLGYWPLFTFEEDDKPVLKYSEELKKVELVEEGQG</sequence>
<proteinExistence type="predicted"/>
<accession>A0A8H6RMC3</accession>
<evidence type="ECO:0000313" key="1">
    <source>
        <dbReference type="EMBL" id="KAF7193448.1"/>
    </source>
</evidence>
<keyword evidence="2" id="KW-1185">Reference proteome</keyword>
<dbReference type="EMBL" id="JABCIY010000085">
    <property type="protein sequence ID" value="KAF7193448.1"/>
    <property type="molecule type" value="Genomic_DNA"/>
</dbReference>
<comment type="caution">
    <text evidence="1">The sequence shown here is derived from an EMBL/GenBank/DDBJ whole genome shotgun (WGS) entry which is preliminary data.</text>
</comment>
<reference evidence="1" key="1">
    <citation type="submission" date="2020-04" db="EMBL/GenBank/DDBJ databases">
        <title>Draft genome resource of the tomato pathogen Pseudocercospora fuligena.</title>
        <authorList>
            <person name="Zaccaron A."/>
        </authorList>
    </citation>
    <scope>NUCLEOTIDE SEQUENCE</scope>
    <source>
        <strain evidence="1">PF001</strain>
    </source>
</reference>